<feature type="region of interest" description="Disordered" evidence="1">
    <location>
        <begin position="1"/>
        <end position="23"/>
    </location>
</feature>
<evidence type="ECO:0000313" key="4">
    <source>
        <dbReference type="Proteomes" id="UP001515480"/>
    </source>
</evidence>
<dbReference type="InterPro" id="IPR047801">
    <property type="entry name" value="Peptidase_C45"/>
</dbReference>
<gene>
    <name evidence="3" type="ORF">AB1Y20_009603</name>
</gene>
<dbReference type="PANTHER" id="PTHR34180:SF1">
    <property type="entry name" value="BETA-ALANYL-DOPAMINE_CARCININE HYDROLASE"/>
    <property type="match status" value="1"/>
</dbReference>
<keyword evidence="4" id="KW-1185">Reference proteome</keyword>
<dbReference type="Proteomes" id="UP001515480">
    <property type="component" value="Unassembled WGS sequence"/>
</dbReference>
<dbReference type="InterPro" id="IPR005079">
    <property type="entry name" value="Peptidase_C45_hydrolase"/>
</dbReference>
<organism evidence="3 4">
    <name type="scientific">Prymnesium parvum</name>
    <name type="common">Toxic golden alga</name>
    <dbReference type="NCBI Taxonomy" id="97485"/>
    <lineage>
        <taxon>Eukaryota</taxon>
        <taxon>Haptista</taxon>
        <taxon>Haptophyta</taxon>
        <taxon>Prymnesiophyceae</taxon>
        <taxon>Prymnesiales</taxon>
        <taxon>Prymnesiaceae</taxon>
        <taxon>Prymnesium</taxon>
    </lineage>
</organism>
<proteinExistence type="predicted"/>
<evidence type="ECO:0000256" key="1">
    <source>
        <dbReference type="SAM" id="MobiDB-lite"/>
    </source>
</evidence>
<reference evidence="3 4" key="1">
    <citation type="journal article" date="2024" name="Science">
        <title>Giant polyketide synthase enzymes in the biosynthesis of giant marine polyether toxins.</title>
        <authorList>
            <person name="Fallon T.R."/>
            <person name="Shende V.V."/>
            <person name="Wierzbicki I.H."/>
            <person name="Pendleton A.L."/>
            <person name="Watervoot N.F."/>
            <person name="Auber R.P."/>
            <person name="Gonzalez D.J."/>
            <person name="Wisecaver J.H."/>
            <person name="Moore B.S."/>
        </authorList>
    </citation>
    <scope>NUCLEOTIDE SEQUENCE [LARGE SCALE GENOMIC DNA]</scope>
    <source>
        <strain evidence="3 4">12B1</strain>
    </source>
</reference>
<comment type="caution">
    <text evidence="3">The sequence shown here is derived from an EMBL/GenBank/DDBJ whole genome shotgun (WGS) entry which is preliminary data.</text>
</comment>
<feature type="domain" description="Peptidase C45 hydrolase" evidence="2">
    <location>
        <begin position="192"/>
        <end position="339"/>
    </location>
</feature>
<dbReference type="InterPro" id="IPR047794">
    <property type="entry name" value="C45_proenzyme-like"/>
</dbReference>
<evidence type="ECO:0000313" key="3">
    <source>
        <dbReference type="EMBL" id="KAL1528245.1"/>
    </source>
</evidence>
<dbReference type="NCBIfam" id="NF040521">
    <property type="entry name" value="C45_proenzyme"/>
    <property type="match status" value="1"/>
</dbReference>
<dbReference type="PANTHER" id="PTHR34180">
    <property type="entry name" value="PEPTIDASE C45"/>
    <property type="match status" value="1"/>
</dbReference>
<protein>
    <recommendedName>
        <fullName evidence="2">Peptidase C45 hydrolase domain-containing protein</fullName>
    </recommendedName>
</protein>
<sequence>MPWPPALPTLKEPLLGSEKPGRGAPGRACKLSLTLGLTLCCAWPSLRVAHPATPLHEDLDAPQPAAPPLFHIDASSPFDAGLQHGRLARSRIAGWFGTAEMRKVFAFTQSANGSAALARLREDNAREFPAYAEELDGIAEGSGFSSDWIWSANLLNELGSLMGAQGFQAPPEHCSDVYAVAPRGFAQGFSHGHNDDWSAAAKPFWYLTSYTYRNASAVGFRACAGVTYPATLVGWAPTWNPSGMYATQNSMVPRASRAGGLACAFVQRRAVCASSSLEEMVRALTVPGWSDGASMNIVDLRGRRMANVELWEDSSSVFEITDAIGNYTHFNEYKHLTLEGGGSIDDPRVFARDPRQDQADTMAPPRSVADVKAVLSDSKIFRPDATLMTLVLDGSTGQLDVWSATPSSLSSPVFSWNLLTFFD</sequence>
<dbReference type="Pfam" id="PF03417">
    <property type="entry name" value="AAT"/>
    <property type="match status" value="1"/>
</dbReference>
<name>A0AB34K2H0_PRYPA</name>
<dbReference type="EMBL" id="JBGBPQ010000002">
    <property type="protein sequence ID" value="KAL1528245.1"/>
    <property type="molecule type" value="Genomic_DNA"/>
</dbReference>
<accession>A0AB34K2H0</accession>
<dbReference type="Gene3D" id="3.60.60.10">
    <property type="entry name" value="Penicillin V Acylase, Chain A"/>
    <property type="match status" value="1"/>
</dbReference>
<dbReference type="Gene3D" id="1.10.10.2120">
    <property type="match status" value="1"/>
</dbReference>
<dbReference type="AlphaFoldDB" id="A0AB34K2H0"/>
<evidence type="ECO:0000259" key="2">
    <source>
        <dbReference type="Pfam" id="PF03417"/>
    </source>
</evidence>